<dbReference type="Proteomes" id="UP001319104">
    <property type="component" value="Unassembled WGS sequence"/>
</dbReference>
<name>A0AAP2CF66_9BACT</name>
<feature type="signal peptide" evidence="1">
    <location>
        <begin position="1"/>
        <end position="19"/>
    </location>
</feature>
<keyword evidence="2" id="KW-0449">Lipoprotein</keyword>
<sequence length="161" mass="18396">MKKLLLLAFAVLILAACQNDDNPTVLTEIGEWKLEQLTPVRSTEVITAAELDFTETYHFRENGTFSKFSTRAEMELSGTYETVPVDPDDRFDPMLVRQLILTFDSDQYEAILDREEGSNRAYVDLYIYGVDNFEVLGLRNDNSLSNGGHRSHGDFLVYTRK</sequence>
<accession>A0AAP2CF66</accession>
<reference evidence="2 3" key="1">
    <citation type="submission" date="2021-05" db="EMBL/GenBank/DDBJ databases">
        <authorList>
            <person name="Zhang Z.D."/>
            <person name="Osman G."/>
        </authorList>
    </citation>
    <scope>NUCLEOTIDE SEQUENCE [LARGE SCALE GENOMIC DNA]</scope>
    <source>
        <strain evidence="2 3">KCTC 32217</strain>
    </source>
</reference>
<dbReference type="EMBL" id="JAHCMY010000002">
    <property type="protein sequence ID" value="MBS9523468.1"/>
    <property type="molecule type" value="Genomic_DNA"/>
</dbReference>
<dbReference type="PROSITE" id="PS51257">
    <property type="entry name" value="PROKAR_LIPOPROTEIN"/>
    <property type="match status" value="1"/>
</dbReference>
<gene>
    <name evidence="2" type="ORF">KI659_05480</name>
</gene>
<evidence type="ECO:0000313" key="3">
    <source>
        <dbReference type="Proteomes" id="UP001319104"/>
    </source>
</evidence>
<organism evidence="2 3">
    <name type="scientific">Litoribacter ruber</name>
    <dbReference type="NCBI Taxonomy" id="702568"/>
    <lineage>
        <taxon>Bacteria</taxon>
        <taxon>Pseudomonadati</taxon>
        <taxon>Bacteroidota</taxon>
        <taxon>Cytophagia</taxon>
        <taxon>Cytophagales</taxon>
        <taxon>Cyclobacteriaceae</taxon>
        <taxon>Litoribacter</taxon>
    </lineage>
</organism>
<dbReference type="AlphaFoldDB" id="A0AAP2CF66"/>
<dbReference type="RefSeq" id="WP_213944358.1">
    <property type="nucleotide sequence ID" value="NZ_JAHCMY010000002.1"/>
</dbReference>
<keyword evidence="3" id="KW-1185">Reference proteome</keyword>
<keyword evidence="1" id="KW-0732">Signal</keyword>
<protein>
    <submittedName>
        <fullName evidence="2">Lipoprotein</fullName>
    </submittedName>
</protein>
<evidence type="ECO:0000313" key="2">
    <source>
        <dbReference type="EMBL" id="MBS9523468.1"/>
    </source>
</evidence>
<evidence type="ECO:0000256" key="1">
    <source>
        <dbReference type="SAM" id="SignalP"/>
    </source>
</evidence>
<feature type="chain" id="PRO_5043013440" evidence="1">
    <location>
        <begin position="20"/>
        <end position="161"/>
    </location>
</feature>
<proteinExistence type="predicted"/>
<comment type="caution">
    <text evidence="2">The sequence shown here is derived from an EMBL/GenBank/DDBJ whole genome shotgun (WGS) entry which is preliminary data.</text>
</comment>